<accession>X0UJ77</accession>
<evidence type="ECO:0000313" key="1">
    <source>
        <dbReference type="EMBL" id="GAG05844.1"/>
    </source>
</evidence>
<sequence length="46" mass="5323">MKNIKVKISDKAHQNLVNYKLENKLKTLDESLDKILLLMKGGKIKQ</sequence>
<protein>
    <submittedName>
        <fullName evidence="1">Uncharacterized protein</fullName>
    </submittedName>
</protein>
<gene>
    <name evidence="1" type="ORF">S01H1_44242</name>
</gene>
<dbReference type="EMBL" id="BARS01028216">
    <property type="protein sequence ID" value="GAG05844.1"/>
    <property type="molecule type" value="Genomic_DNA"/>
</dbReference>
<name>X0UJ77_9ZZZZ</name>
<comment type="caution">
    <text evidence="1">The sequence shown here is derived from an EMBL/GenBank/DDBJ whole genome shotgun (WGS) entry which is preliminary data.</text>
</comment>
<reference evidence="1" key="1">
    <citation type="journal article" date="2014" name="Front. Microbiol.">
        <title>High frequency of phylogenetically diverse reductive dehalogenase-homologous genes in deep subseafloor sedimentary metagenomes.</title>
        <authorList>
            <person name="Kawai M."/>
            <person name="Futagami T."/>
            <person name="Toyoda A."/>
            <person name="Takaki Y."/>
            <person name="Nishi S."/>
            <person name="Hori S."/>
            <person name="Arai W."/>
            <person name="Tsubouchi T."/>
            <person name="Morono Y."/>
            <person name="Uchiyama I."/>
            <person name="Ito T."/>
            <person name="Fujiyama A."/>
            <person name="Inagaki F."/>
            <person name="Takami H."/>
        </authorList>
    </citation>
    <scope>NUCLEOTIDE SEQUENCE</scope>
    <source>
        <strain evidence="1">Expedition CK06-06</strain>
    </source>
</reference>
<proteinExistence type="predicted"/>
<dbReference type="AlphaFoldDB" id="X0UJ77"/>
<organism evidence="1">
    <name type="scientific">marine sediment metagenome</name>
    <dbReference type="NCBI Taxonomy" id="412755"/>
    <lineage>
        <taxon>unclassified sequences</taxon>
        <taxon>metagenomes</taxon>
        <taxon>ecological metagenomes</taxon>
    </lineage>
</organism>